<keyword evidence="3 5" id="KW-1133">Transmembrane helix</keyword>
<accession>A0ABP9WUW9</accession>
<gene>
    <name evidence="6" type="ORF">Maes01_02394</name>
</gene>
<feature type="transmembrane region" description="Helical" evidence="5">
    <location>
        <begin position="221"/>
        <end position="244"/>
    </location>
</feature>
<dbReference type="EMBL" id="BAABRT010000021">
    <property type="protein sequence ID" value="GAA5525821.1"/>
    <property type="molecule type" value="Genomic_DNA"/>
</dbReference>
<dbReference type="Proteomes" id="UP001408594">
    <property type="component" value="Unassembled WGS sequence"/>
</dbReference>
<dbReference type="InterPro" id="IPR008217">
    <property type="entry name" value="Ccc1_fam"/>
</dbReference>
<dbReference type="PANTHER" id="PTHR31851">
    <property type="entry name" value="FE(2+)/MN(2+) TRANSPORTER PCL1"/>
    <property type="match status" value="1"/>
</dbReference>
<evidence type="ECO:0000256" key="4">
    <source>
        <dbReference type="ARBA" id="ARBA00023136"/>
    </source>
</evidence>
<feature type="transmembrane region" description="Helical" evidence="5">
    <location>
        <begin position="193"/>
        <end position="215"/>
    </location>
</feature>
<proteinExistence type="predicted"/>
<sequence>MTHGAREVKRGYTAWVEAYREWLVKNWLVKKQSTEALIRSHRREHIARRLQQPPPSQDTSDFVLGAIDGCVTTFAIVAGGVGAGFSAPVILIMGFANLVADGFSMAVSNYEAVNARREFADAARRTEEEHITKVPEGEREEVRQIFAGKGFYGETLEKIVCIITRNRKLWIDTMLNEEYGIGQARGNPLRSALVTFVAFVVIGAAPLVPYLVPALDLHRQFLLSTLLAGVMFFVIGMAKTLTLGRERAPIYSGIKTLLLGGAAAGLAFVTGWLLRTLAVG</sequence>
<comment type="caution">
    <text evidence="6">The sequence shown here is derived from an EMBL/GenBank/DDBJ whole genome shotgun (WGS) entry which is preliminary data.</text>
</comment>
<keyword evidence="2 5" id="KW-0812">Transmembrane</keyword>
<evidence type="ECO:0008006" key="8">
    <source>
        <dbReference type="Google" id="ProtNLM"/>
    </source>
</evidence>
<organism evidence="6 7">
    <name type="scientific">Microbulbifer aestuariivivens</name>
    <dbReference type="NCBI Taxonomy" id="1908308"/>
    <lineage>
        <taxon>Bacteria</taxon>
        <taxon>Pseudomonadati</taxon>
        <taxon>Pseudomonadota</taxon>
        <taxon>Gammaproteobacteria</taxon>
        <taxon>Cellvibrionales</taxon>
        <taxon>Microbulbiferaceae</taxon>
        <taxon>Microbulbifer</taxon>
    </lineage>
</organism>
<comment type="subcellular location">
    <subcellularLocation>
        <location evidence="1">Endomembrane system</location>
        <topology evidence="1">Multi-pass membrane protein</topology>
    </subcellularLocation>
</comment>
<dbReference type="Pfam" id="PF01988">
    <property type="entry name" value="VIT1"/>
    <property type="match status" value="1"/>
</dbReference>
<feature type="transmembrane region" description="Helical" evidence="5">
    <location>
        <begin position="256"/>
        <end position="274"/>
    </location>
</feature>
<evidence type="ECO:0000313" key="6">
    <source>
        <dbReference type="EMBL" id="GAA5525821.1"/>
    </source>
</evidence>
<evidence type="ECO:0000256" key="1">
    <source>
        <dbReference type="ARBA" id="ARBA00004127"/>
    </source>
</evidence>
<name>A0ABP9WUW9_9GAMM</name>
<evidence type="ECO:0000256" key="5">
    <source>
        <dbReference type="SAM" id="Phobius"/>
    </source>
</evidence>
<keyword evidence="7" id="KW-1185">Reference proteome</keyword>
<evidence type="ECO:0000313" key="7">
    <source>
        <dbReference type="Proteomes" id="UP001408594"/>
    </source>
</evidence>
<protein>
    <recommendedName>
        <fullName evidence="8">VIT family protein</fullName>
    </recommendedName>
</protein>
<keyword evidence="4 5" id="KW-0472">Membrane</keyword>
<evidence type="ECO:0000256" key="2">
    <source>
        <dbReference type="ARBA" id="ARBA00022692"/>
    </source>
</evidence>
<reference evidence="6 7" key="1">
    <citation type="submission" date="2024-02" db="EMBL/GenBank/DDBJ databases">
        <title>Microbulbifer aestuariivivens NBRC 112533.</title>
        <authorList>
            <person name="Ichikawa N."/>
            <person name="Katano-Makiyama Y."/>
            <person name="Hidaka K."/>
        </authorList>
    </citation>
    <scope>NUCLEOTIDE SEQUENCE [LARGE SCALE GENOMIC DNA]</scope>
    <source>
        <strain evidence="6 7">NBRC 112533</strain>
    </source>
</reference>
<evidence type="ECO:0000256" key="3">
    <source>
        <dbReference type="ARBA" id="ARBA00022989"/>
    </source>
</evidence>